<evidence type="ECO:0000256" key="1">
    <source>
        <dbReference type="SAM" id="Phobius"/>
    </source>
</evidence>
<accession>A0ABY6HWS3</accession>
<evidence type="ECO:0000313" key="3">
    <source>
        <dbReference type="Proteomes" id="UP001208689"/>
    </source>
</evidence>
<reference evidence="2" key="1">
    <citation type="submission" date="2022-09" db="EMBL/GenBank/DDBJ databases">
        <title>Actin cytoskeleton and complex cell architecture in an #Asgard archaeon.</title>
        <authorList>
            <person name="Ponce Toledo R.I."/>
            <person name="Schleper C."/>
            <person name="Rodrigues Oliveira T."/>
            <person name="Wollweber F."/>
            <person name="Xu J."/>
            <person name="Rittmann S."/>
            <person name="Klingl A."/>
            <person name="Pilhofer M."/>
        </authorList>
    </citation>
    <scope>NUCLEOTIDE SEQUENCE</scope>
    <source>
        <strain evidence="2">B-35</strain>
    </source>
</reference>
<name>A0ABY6HWS3_9ARCH</name>
<dbReference type="EMBL" id="CP104013">
    <property type="protein sequence ID" value="UYP46904.1"/>
    <property type="molecule type" value="Genomic_DNA"/>
</dbReference>
<protein>
    <recommendedName>
        <fullName evidence="4">Zinc-ribbon domain-containing protein</fullName>
    </recommendedName>
</protein>
<dbReference type="Proteomes" id="UP001208689">
    <property type="component" value="Chromosome"/>
</dbReference>
<sequence length="119" mass="13359">MLFDEHMAEMKESPVSKIIGFWTGAAIWLVIMTAFGWWVVWWAYFPLIGVFSGAIRQTANYLHNQKQTTQLQNQTMVSGATIASDQEHSISTLKTCSGCGEMIEDPNIKFCSYCGAQLN</sequence>
<feature type="transmembrane region" description="Helical" evidence="1">
    <location>
        <begin position="21"/>
        <end position="44"/>
    </location>
</feature>
<organism evidence="2 3">
    <name type="scientific">Candidatus Lokiarchaeum ossiferum</name>
    <dbReference type="NCBI Taxonomy" id="2951803"/>
    <lineage>
        <taxon>Archaea</taxon>
        <taxon>Promethearchaeati</taxon>
        <taxon>Promethearchaeota</taxon>
        <taxon>Promethearchaeia</taxon>
        <taxon>Promethearchaeales</taxon>
        <taxon>Promethearchaeaceae</taxon>
        <taxon>Candidatus Lokiarchaeum</taxon>
    </lineage>
</organism>
<proteinExistence type="predicted"/>
<keyword evidence="1" id="KW-0812">Transmembrane</keyword>
<evidence type="ECO:0008006" key="4">
    <source>
        <dbReference type="Google" id="ProtNLM"/>
    </source>
</evidence>
<keyword evidence="3" id="KW-1185">Reference proteome</keyword>
<evidence type="ECO:0000313" key="2">
    <source>
        <dbReference type="EMBL" id="UYP46904.1"/>
    </source>
</evidence>
<keyword evidence="1" id="KW-0472">Membrane</keyword>
<keyword evidence="1" id="KW-1133">Transmembrane helix</keyword>
<gene>
    <name evidence="2" type="ORF">NEF87_003189</name>
</gene>